<dbReference type="PROSITE" id="PS51257">
    <property type="entry name" value="PROKAR_LIPOPROTEIN"/>
    <property type="match status" value="1"/>
</dbReference>
<dbReference type="EMBL" id="PJMW01000001">
    <property type="protein sequence ID" value="PKV99259.1"/>
    <property type="molecule type" value="Genomic_DNA"/>
</dbReference>
<dbReference type="AlphaFoldDB" id="A0A2N3WZH8"/>
<gene>
    <name evidence="2" type="ORF">ATK86_1305</name>
</gene>
<feature type="chain" id="PRO_5014781651" description="LppU protein" evidence="1">
    <location>
        <begin position="30"/>
        <end position="181"/>
    </location>
</feature>
<evidence type="ECO:0000256" key="1">
    <source>
        <dbReference type="SAM" id="SignalP"/>
    </source>
</evidence>
<evidence type="ECO:0000313" key="3">
    <source>
        <dbReference type="Proteomes" id="UP000233766"/>
    </source>
</evidence>
<comment type="caution">
    <text evidence="2">The sequence shown here is derived from an EMBL/GenBank/DDBJ whole genome shotgun (WGS) entry which is preliminary data.</text>
</comment>
<organism evidence="2 3">
    <name type="scientific">Nocardia fluminea</name>
    <dbReference type="NCBI Taxonomy" id="134984"/>
    <lineage>
        <taxon>Bacteria</taxon>
        <taxon>Bacillati</taxon>
        <taxon>Actinomycetota</taxon>
        <taxon>Actinomycetes</taxon>
        <taxon>Mycobacteriales</taxon>
        <taxon>Nocardiaceae</taxon>
        <taxon>Nocardia</taxon>
    </lineage>
</organism>
<protein>
    <recommendedName>
        <fullName evidence="4">LppU protein</fullName>
    </recommendedName>
</protein>
<dbReference type="RefSeq" id="WP_245914184.1">
    <property type="nucleotide sequence ID" value="NZ_JBHWGK010000048.1"/>
</dbReference>
<name>A0A2N3WZH8_9NOCA</name>
<keyword evidence="1" id="KW-0732">Signal</keyword>
<reference evidence="2 3" key="1">
    <citation type="submission" date="2017-12" db="EMBL/GenBank/DDBJ databases">
        <title>Sequencing the genomes of 1000 Actinobacteria strains.</title>
        <authorList>
            <person name="Klenk H.-P."/>
        </authorList>
    </citation>
    <scope>NUCLEOTIDE SEQUENCE [LARGE SCALE GENOMIC DNA]</scope>
    <source>
        <strain evidence="2 3">DSM 44489</strain>
    </source>
</reference>
<dbReference type="Proteomes" id="UP000233766">
    <property type="component" value="Unassembled WGS sequence"/>
</dbReference>
<evidence type="ECO:0008006" key="4">
    <source>
        <dbReference type="Google" id="ProtNLM"/>
    </source>
</evidence>
<proteinExistence type="predicted"/>
<sequence>MTFTGKGMVSRFSLALLAVAALGATSCSAVDKVSEVAKDASKSDTARSKVGECINVISASMIDSKTEPVPCSAENAVYQVVQVHDKKVECHEDYTSYEETFGSGGTVAFLCLAPNFKEGSCYNEGMMTGYKFVPCTASDASFKVVGRIDGQVDEQLCGEDADQVLVVNDPKITYCLGSAKG</sequence>
<evidence type="ECO:0000313" key="2">
    <source>
        <dbReference type="EMBL" id="PKV99259.1"/>
    </source>
</evidence>
<accession>A0A2N3WZH8</accession>
<feature type="signal peptide" evidence="1">
    <location>
        <begin position="1"/>
        <end position="29"/>
    </location>
</feature>
<keyword evidence="3" id="KW-1185">Reference proteome</keyword>